<evidence type="ECO:0000256" key="6">
    <source>
        <dbReference type="ARBA" id="ARBA00023014"/>
    </source>
</evidence>
<evidence type="ECO:0000256" key="4">
    <source>
        <dbReference type="ARBA" id="ARBA00022723"/>
    </source>
</evidence>
<keyword evidence="11" id="KW-0963">Cytoplasm</keyword>
<comment type="subcellular location">
    <subcellularLocation>
        <location evidence="1 11">Cytoplasm</location>
    </subcellularLocation>
</comment>
<dbReference type="InterPro" id="IPR034768">
    <property type="entry name" value="4FE4S_WBL"/>
</dbReference>
<evidence type="ECO:0000256" key="11">
    <source>
        <dbReference type="HAMAP-Rule" id="MF_01479"/>
    </source>
</evidence>
<evidence type="ECO:0000256" key="1">
    <source>
        <dbReference type="ARBA" id="ARBA00004496"/>
    </source>
</evidence>
<accession>A0ABP6NUA6</accession>
<keyword evidence="6 11" id="KW-0411">Iron-sulfur</keyword>
<dbReference type="InterPro" id="IPR003482">
    <property type="entry name" value="Whib"/>
</dbReference>
<keyword evidence="5 11" id="KW-0408">Iron</keyword>
<dbReference type="PANTHER" id="PTHR38839">
    <property type="entry name" value="TRANSCRIPTIONAL REGULATOR WHID-RELATED"/>
    <property type="match status" value="1"/>
</dbReference>
<gene>
    <name evidence="11" type="primary">whiB</name>
    <name evidence="13" type="ORF">GCM10010466_56470</name>
</gene>
<dbReference type="Pfam" id="PF02467">
    <property type="entry name" value="Whib"/>
    <property type="match status" value="1"/>
</dbReference>
<comment type="PTM">
    <text evidence="11">Upon Fe-S cluster removal intramolecular disulfide bonds are formed.</text>
</comment>
<evidence type="ECO:0000256" key="3">
    <source>
        <dbReference type="ARBA" id="ARBA00022485"/>
    </source>
</evidence>
<evidence type="ECO:0000256" key="8">
    <source>
        <dbReference type="ARBA" id="ARBA00023125"/>
    </source>
</evidence>
<keyword evidence="14" id="KW-1185">Reference proteome</keyword>
<evidence type="ECO:0000256" key="7">
    <source>
        <dbReference type="ARBA" id="ARBA00023015"/>
    </source>
</evidence>
<comment type="caution">
    <text evidence="13">The sequence shown here is derived from an EMBL/GenBank/DDBJ whole genome shotgun (WGS) entry which is preliminary data.</text>
</comment>
<evidence type="ECO:0000256" key="5">
    <source>
        <dbReference type="ARBA" id="ARBA00023004"/>
    </source>
</evidence>
<proteinExistence type="inferred from homology"/>
<feature type="domain" description="4Fe-4S Wbl-type" evidence="12">
    <location>
        <begin position="47"/>
        <end position="114"/>
    </location>
</feature>
<reference evidence="14" key="1">
    <citation type="journal article" date="2019" name="Int. J. Syst. Evol. Microbiol.">
        <title>The Global Catalogue of Microorganisms (GCM) 10K type strain sequencing project: providing services to taxonomists for standard genome sequencing and annotation.</title>
        <authorList>
            <consortium name="The Broad Institute Genomics Platform"/>
            <consortium name="The Broad Institute Genome Sequencing Center for Infectious Disease"/>
            <person name="Wu L."/>
            <person name="Ma J."/>
        </authorList>
    </citation>
    <scope>NUCLEOTIDE SEQUENCE [LARGE SCALE GENOMIC DNA]</scope>
    <source>
        <strain evidence="14">JCM 9373</strain>
    </source>
</reference>
<dbReference type="PROSITE" id="PS51674">
    <property type="entry name" value="4FE4S_WBL"/>
    <property type="match status" value="1"/>
</dbReference>
<comment type="function">
    <text evidence="11">Acts as a transcriptional regulator. Probably redox-responsive. The apo- but not holo-form probably binds DNA.</text>
</comment>
<sequence>MTRPLRTVTLLPTPSGNPVRPERYHLARLGTGEITDLRNALIDAAPACQSTDADLFTGPDAFTEEPEPDRMAREAEAMAICSGCPARAACLAYALAIRPAEGVWAGRTASEIRALSLRPAARSGKDAA</sequence>
<protein>
    <recommendedName>
        <fullName evidence="11">Transcriptional regulator WhiB</fullName>
    </recommendedName>
</protein>
<feature type="binding site" evidence="11">
    <location>
        <position position="90"/>
    </location>
    <ligand>
        <name>[4Fe-4S] cluster</name>
        <dbReference type="ChEBI" id="CHEBI:49883"/>
    </ligand>
</feature>
<keyword evidence="7 11" id="KW-0805">Transcription regulation</keyword>
<keyword evidence="3 11" id="KW-0004">4Fe-4S</keyword>
<dbReference type="RefSeq" id="WP_344864748.1">
    <property type="nucleotide sequence ID" value="NZ_BAAAUT010000059.1"/>
</dbReference>
<comment type="similarity">
    <text evidence="2 11">Belongs to the WhiB family.</text>
</comment>
<keyword evidence="8 11" id="KW-0238">DNA-binding</keyword>
<name>A0ABP6NUA6_9ACTN</name>
<evidence type="ECO:0000256" key="9">
    <source>
        <dbReference type="ARBA" id="ARBA00023157"/>
    </source>
</evidence>
<evidence type="ECO:0000259" key="12">
    <source>
        <dbReference type="PROSITE" id="PS51674"/>
    </source>
</evidence>
<dbReference type="HAMAP" id="MF_01479">
    <property type="entry name" value="WhiB"/>
    <property type="match status" value="1"/>
</dbReference>
<evidence type="ECO:0000313" key="14">
    <source>
        <dbReference type="Proteomes" id="UP001500320"/>
    </source>
</evidence>
<comment type="cofactor">
    <cofactor evidence="11">
        <name>[4Fe-4S] cluster</name>
        <dbReference type="ChEBI" id="CHEBI:49883"/>
    </cofactor>
    <text evidence="11">Binds 1 [4Fe-4S] cluster per subunit. Following nitrosylation of the [4Fe-4S] cluster binds 1 [4Fe-8(NO)] cluster per subunit.</text>
</comment>
<feature type="binding site" evidence="11">
    <location>
        <position position="81"/>
    </location>
    <ligand>
        <name>[4Fe-4S] cluster</name>
        <dbReference type="ChEBI" id="CHEBI:49883"/>
    </ligand>
</feature>
<keyword evidence="9 11" id="KW-1015">Disulfide bond</keyword>
<keyword evidence="4 11" id="KW-0479">Metal-binding</keyword>
<feature type="binding site" evidence="11">
    <location>
        <position position="84"/>
    </location>
    <ligand>
        <name>[4Fe-4S] cluster</name>
        <dbReference type="ChEBI" id="CHEBI:49883"/>
    </ligand>
</feature>
<keyword evidence="10 11" id="KW-0804">Transcription</keyword>
<evidence type="ECO:0000256" key="2">
    <source>
        <dbReference type="ARBA" id="ARBA00006597"/>
    </source>
</evidence>
<dbReference type="EMBL" id="BAAAUT010000059">
    <property type="protein sequence ID" value="GAA3158433.1"/>
    <property type="molecule type" value="Genomic_DNA"/>
</dbReference>
<evidence type="ECO:0000313" key="13">
    <source>
        <dbReference type="EMBL" id="GAA3158433.1"/>
    </source>
</evidence>
<dbReference type="Proteomes" id="UP001500320">
    <property type="component" value="Unassembled WGS sequence"/>
</dbReference>
<feature type="binding site" evidence="11">
    <location>
        <position position="48"/>
    </location>
    <ligand>
        <name>[4Fe-4S] cluster</name>
        <dbReference type="ChEBI" id="CHEBI:49883"/>
    </ligand>
</feature>
<evidence type="ECO:0000256" key="10">
    <source>
        <dbReference type="ARBA" id="ARBA00023163"/>
    </source>
</evidence>
<organism evidence="13 14">
    <name type="scientific">Planomonospora alba</name>
    <dbReference type="NCBI Taxonomy" id="161354"/>
    <lineage>
        <taxon>Bacteria</taxon>
        <taxon>Bacillati</taxon>
        <taxon>Actinomycetota</taxon>
        <taxon>Actinomycetes</taxon>
        <taxon>Streptosporangiales</taxon>
        <taxon>Streptosporangiaceae</taxon>
        <taxon>Planomonospora</taxon>
    </lineage>
</organism>
<comment type="PTM">
    <text evidence="11">The Fe-S cluster can be nitrosylated by nitric oxide (NO).</text>
</comment>